<protein>
    <submittedName>
        <fullName evidence="5">Leucine-rich repeat-containing 27</fullName>
    </submittedName>
</protein>
<organism evidence="5 6">
    <name type="scientific">Pelobates cultripes</name>
    <name type="common">Western spadefoot toad</name>
    <dbReference type="NCBI Taxonomy" id="61616"/>
    <lineage>
        <taxon>Eukaryota</taxon>
        <taxon>Metazoa</taxon>
        <taxon>Chordata</taxon>
        <taxon>Craniata</taxon>
        <taxon>Vertebrata</taxon>
        <taxon>Euteleostomi</taxon>
        <taxon>Amphibia</taxon>
        <taxon>Batrachia</taxon>
        <taxon>Anura</taxon>
        <taxon>Pelobatoidea</taxon>
        <taxon>Pelobatidae</taxon>
        <taxon>Pelobates</taxon>
    </lineage>
</organism>
<evidence type="ECO:0000256" key="4">
    <source>
        <dbReference type="SAM" id="SignalP"/>
    </source>
</evidence>
<dbReference type="EMBL" id="OW240922">
    <property type="protein sequence ID" value="CAH2322861.1"/>
    <property type="molecule type" value="Genomic_DNA"/>
</dbReference>
<evidence type="ECO:0000256" key="2">
    <source>
        <dbReference type="ARBA" id="ARBA00022729"/>
    </source>
</evidence>
<dbReference type="Pfam" id="PF13855">
    <property type="entry name" value="LRR_8"/>
    <property type="match status" value="1"/>
</dbReference>
<dbReference type="InterPro" id="IPR050328">
    <property type="entry name" value="Dev_Immune_Receptor"/>
</dbReference>
<sequence>MRLSFWEVIILFQMQMAVRQEGCNIRAGDTVNEAGQTADFAAGSDIVKVMDEKGSGCFLKNNSASEVTRKQALTMKVPVQGLGSYFNKASNNTLDLSKKNLHCLAEDLYKSNRYLQNLHLEGNSLISIPEKLFLQLQHLVWLDLRYNKITSLPQTIGELRFIAYLFN</sequence>
<keyword evidence="3" id="KW-0677">Repeat</keyword>
<proteinExistence type="predicted"/>
<dbReference type="SUPFAM" id="SSF52058">
    <property type="entry name" value="L domain-like"/>
    <property type="match status" value="1"/>
</dbReference>
<dbReference type="PANTHER" id="PTHR24373:SF130">
    <property type="entry name" value="LEUCINE-RICH REPEAT AND IMMUNOGLOBULIN-LIKE DOMAIN-CONTAINING NOGO RECEPTOR-INTERACTING PROTEIN 3"/>
    <property type="match status" value="1"/>
</dbReference>
<dbReference type="InterPro" id="IPR001611">
    <property type="entry name" value="Leu-rich_rpt"/>
</dbReference>
<evidence type="ECO:0000256" key="1">
    <source>
        <dbReference type="ARBA" id="ARBA00022614"/>
    </source>
</evidence>
<dbReference type="AlphaFoldDB" id="A0AAD1WUH4"/>
<evidence type="ECO:0000256" key="3">
    <source>
        <dbReference type="ARBA" id="ARBA00022737"/>
    </source>
</evidence>
<name>A0AAD1WUH4_PELCU</name>
<keyword evidence="6" id="KW-1185">Reference proteome</keyword>
<dbReference type="Proteomes" id="UP001295444">
    <property type="component" value="Chromosome 11"/>
</dbReference>
<keyword evidence="1" id="KW-0433">Leucine-rich repeat</keyword>
<dbReference type="Gene3D" id="3.80.10.10">
    <property type="entry name" value="Ribonuclease Inhibitor"/>
    <property type="match status" value="1"/>
</dbReference>
<gene>
    <name evidence="5" type="ORF">PECUL_23A012790</name>
</gene>
<feature type="chain" id="PRO_5042194641" evidence="4">
    <location>
        <begin position="20"/>
        <end position="167"/>
    </location>
</feature>
<dbReference type="GO" id="GO:0031012">
    <property type="term" value="C:extracellular matrix"/>
    <property type="evidence" value="ECO:0007669"/>
    <property type="project" value="TreeGrafter"/>
</dbReference>
<dbReference type="SMART" id="SM00369">
    <property type="entry name" value="LRR_TYP"/>
    <property type="match status" value="2"/>
</dbReference>
<dbReference type="PANTHER" id="PTHR24373">
    <property type="entry name" value="SLIT RELATED LEUCINE-RICH REPEAT NEURONAL PROTEIN"/>
    <property type="match status" value="1"/>
</dbReference>
<keyword evidence="2 4" id="KW-0732">Signal</keyword>
<feature type="signal peptide" evidence="4">
    <location>
        <begin position="1"/>
        <end position="19"/>
    </location>
</feature>
<evidence type="ECO:0000313" key="5">
    <source>
        <dbReference type="EMBL" id="CAH2322861.1"/>
    </source>
</evidence>
<dbReference type="GO" id="GO:0005615">
    <property type="term" value="C:extracellular space"/>
    <property type="evidence" value="ECO:0007669"/>
    <property type="project" value="TreeGrafter"/>
</dbReference>
<reference evidence="5" key="1">
    <citation type="submission" date="2022-03" db="EMBL/GenBank/DDBJ databases">
        <authorList>
            <person name="Alioto T."/>
            <person name="Alioto T."/>
            <person name="Gomez Garrido J."/>
        </authorList>
    </citation>
    <scope>NUCLEOTIDE SEQUENCE</scope>
</reference>
<dbReference type="InterPro" id="IPR032675">
    <property type="entry name" value="LRR_dom_sf"/>
</dbReference>
<dbReference type="PROSITE" id="PS51450">
    <property type="entry name" value="LRR"/>
    <property type="match status" value="2"/>
</dbReference>
<accession>A0AAD1WUH4</accession>
<dbReference type="InterPro" id="IPR003591">
    <property type="entry name" value="Leu-rich_rpt_typical-subtyp"/>
</dbReference>
<evidence type="ECO:0000313" key="6">
    <source>
        <dbReference type="Proteomes" id="UP001295444"/>
    </source>
</evidence>